<dbReference type="AlphaFoldDB" id="A0AAN6XEZ6"/>
<organism evidence="2 3">
    <name type="scientific">Triangularia verruculosa</name>
    <dbReference type="NCBI Taxonomy" id="2587418"/>
    <lineage>
        <taxon>Eukaryota</taxon>
        <taxon>Fungi</taxon>
        <taxon>Dikarya</taxon>
        <taxon>Ascomycota</taxon>
        <taxon>Pezizomycotina</taxon>
        <taxon>Sordariomycetes</taxon>
        <taxon>Sordariomycetidae</taxon>
        <taxon>Sordariales</taxon>
        <taxon>Podosporaceae</taxon>
        <taxon>Triangularia</taxon>
    </lineage>
</organism>
<feature type="domain" description="Heterokaryon incompatibility" evidence="1">
    <location>
        <begin position="53"/>
        <end position="217"/>
    </location>
</feature>
<sequence>MQAQPHNGTRYFGTIPSWHKNVVFPHSINNEGYAGGQFNLTILEVAPLATSRYKALSYVWGDDYDTVPIQCNGVEIQVTRNLYWALQHLSVTFTSHSLWIDAICINQHEEAQEEKGQQIDIMGEIYSQAEEVLIWLAESTLPVNADLCFEACKTYGRQWRYAKMLIALSYRGTWKQLSDKTVQTSLALNNPFTEEIMAGLLEIMRHRYWTRIWVIQEMTLASKSRIVTGRSSLNWIDFKIFLTMMEHCLPWWLRGMGPNFRALNDMTRMEQIGEPPVTYGLSDLLVQFRWSSAKETRDKVYGLLGLLSQSQRDLMTSASYFNAGLPAS</sequence>
<comment type="caution">
    <text evidence="2">The sequence shown here is derived from an EMBL/GenBank/DDBJ whole genome shotgun (WGS) entry which is preliminary data.</text>
</comment>
<evidence type="ECO:0000313" key="3">
    <source>
        <dbReference type="Proteomes" id="UP001303160"/>
    </source>
</evidence>
<evidence type="ECO:0000259" key="1">
    <source>
        <dbReference type="Pfam" id="PF06985"/>
    </source>
</evidence>
<dbReference type="InterPro" id="IPR010730">
    <property type="entry name" value="HET"/>
</dbReference>
<keyword evidence="3" id="KW-1185">Reference proteome</keyword>
<dbReference type="Pfam" id="PF06985">
    <property type="entry name" value="HET"/>
    <property type="match status" value="1"/>
</dbReference>
<accession>A0AAN6XEZ6</accession>
<protein>
    <submittedName>
        <fullName evidence="2">Heterokaryon incompatibility protein-domain-containing protein</fullName>
    </submittedName>
</protein>
<dbReference type="PANTHER" id="PTHR24148:SF64">
    <property type="entry name" value="HETEROKARYON INCOMPATIBILITY DOMAIN-CONTAINING PROTEIN"/>
    <property type="match status" value="1"/>
</dbReference>
<reference evidence="2" key="1">
    <citation type="journal article" date="2023" name="Mol. Phylogenet. Evol.">
        <title>Genome-scale phylogeny and comparative genomics of the fungal order Sordariales.</title>
        <authorList>
            <person name="Hensen N."/>
            <person name="Bonometti L."/>
            <person name="Westerberg I."/>
            <person name="Brannstrom I.O."/>
            <person name="Guillou S."/>
            <person name="Cros-Aarteil S."/>
            <person name="Calhoun S."/>
            <person name="Haridas S."/>
            <person name="Kuo A."/>
            <person name="Mondo S."/>
            <person name="Pangilinan J."/>
            <person name="Riley R."/>
            <person name="LaButti K."/>
            <person name="Andreopoulos B."/>
            <person name="Lipzen A."/>
            <person name="Chen C."/>
            <person name="Yan M."/>
            <person name="Daum C."/>
            <person name="Ng V."/>
            <person name="Clum A."/>
            <person name="Steindorff A."/>
            <person name="Ohm R.A."/>
            <person name="Martin F."/>
            <person name="Silar P."/>
            <person name="Natvig D.O."/>
            <person name="Lalanne C."/>
            <person name="Gautier V."/>
            <person name="Ament-Velasquez S.L."/>
            <person name="Kruys A."/>
            <person name="Hutchinson M.I."/>
            <person name="Powell A.J."/>
            <person name="Barry K."/>
            <person name="Miller A.N."/>
            <person name="Grigoriev I.V."/>
            <person name="Debuchy R."/>
            <person name="Gladieux P."/>
            <person name="Hiltunen Thoren M."/>
            <person name="Johannesson H."/>
        </authorList>
    </citation>
    <scope>NUCLEOTIDE SEQUENCE</scope>
    <source>
        <strain evidence="2">CBS 315.58</strain>
    </source>
</reference>
<dbReference type="Proteomes" id="UP001303160">
    <property type="component" value="Unassembled WGS sequence"/>
</dbReference>
<dbReference type="EMBL" id="MU863939">
    <property type="protein sequence ID" value="KAK4198913.1"/>
    <property type="molecule type" value="Genomic_DNA"/>
</dbReference>
<dbReference type="PANTHER" id="PTHR24148">
    <property type="entry name" value="ANKYRIN REPEAT DOMAIN-CONTAINING PROTEIN 39 HOMOLOG-RELATED"/>
    <property type="match status" value="1"/>
</dbReference>
<dbReference type="InterPro" id="IPR052895">
    <property type="entry name" value="HetReg/Transcr_Mod"/>
</dbReference>
<gene>
    <name evidence="2" type="ORF">QBC40DRAFT_298043</name>
</gene>
<name>A0AAN6XEZ6_9PEZI</name>
<reference evidence="2" key="2">
    <citation type="submission" date="2023-05" db="EMBL/GenBank/DDBJ databases">
        <authorList>
            <consortium name="Lawrence Berkeley National Laboratory"/>
            <person name="Steindorff A."/>
            <person name="Hensen N."/>
            <person name="Bonometti L."/>
            <person name="Westerberg I."/>
            <person name="Brannstrom I.O."/>
            <person name="Guillou S."/>
            <person name="Cros-Aarteil S."/>
            <person name="Calhoun S."/>
            <person name="Haridas S."/>
            <person name="Kuo A."/>
            <person name="Mondo S."/>
            <person name="Pangilinan J."/>
            <person name="Riley R."/>
            <person name="Labutti K."/>
            <person name="Andreopoulos B."/>
            <person name="Lipzen A."/>
            <person name="Chen C."/>
            <person name="Yanf M."/>
            <person name="Daum C."/>
            <person name="Ng V."/>
            <person name="Clum A."/>
            <person name="Ohm R."/>
            <person name="Martin F."/>
            <person name="Silar P."/>
            <person name="Natvig D."/>
            <person name="Lalanne C."/>
            <person name="Gautier V."/>
            <person name="Ament-Velasquez S.L."/>
            <person name="Kruys A."/>
            <person name="Hutchinson M.I."/>
            <person name="Powell A.J."/>
            <person name="Barry K."/>
            <person name="Miller A.N."/>
            <person name="Grigoriev I.V."/>
            <person name="Debuchy R."/>
            <person name="Gladieux P."/>
            <person name="Thoren M.H."/>
            <person name="Johannesson H."/>
        </authorList>
    </citation>
    <scope>NUCLEOTIDE SEQUENCE</scope>
    <source>
        <strain evidence="2">CBS 315.58</strain>
    </source>
</reference>
<proteinExistence type="predicted"/>
<evidence type="ECO:0000313" key="2">
    <source>
        <dbReference type="EMBL" id="KAK4198913.1"/>
    </source>
</evidence>